<dbReference type="EMBL" id="MGAU01000054">
    <property type="protein sequence ID" value="OGK53639.1"/>
    <property type="molecule type" value="Genomic_DNA"/>
</dbReference>
<dbReference type="PROSITE" id="PS50106">
    <property type="entry name" value="PDZ"/>
    <property type="match status" value="1"/>
</dbReference>
<dbReference type="Pfam" id="PF22694">
    <property type="entry name" value="CtpB_N-like"/>
    <property type="match status" value="1"/>
</dbReference>
<evidence type="ECO:0000256" key="4">
    <source>
        <dbReference type="ARBA" id="ARBA00022825"/>
    </source>
</evidence>
<feature type="domain" description="PDZ" evidence="7">
    <location>
        <begin position="110"/>
        <end position="186"/>
    </location>
</feature>
<protein>
    <recommendedName>
        <fullName evidence="7">PDZ domain-containing protein</fullName>
    </recommendedName>
</protein>
<dbReference type="InterPro" id="IPR055210">
    <property type="entry name" value="CtpA/B_N"/>
</dbReference>
<dbReference type="InterPro" id="IPR005151">
    <property type="entry name" value="Tail-specific_protease"/>
</dbReference>
<keyword evidence="4 5" id="KW-0720">Serine protease</keyword>
<evidence type="ECO:0000256" key="2">
    <source>
        <dbReference type="ARBA" id="ARBA00022670"/>
    </source>
</evidence>
<dbReference type="AlphaFoldDB" id="A0A1F7JDE3"/>
<dbReference type="SMART" id="SM00228">
    <property type="entry name" value="PDZ"/>
    <property type="match status" value="1"/>
</dbReference>
<keyword evidence="6" id="KW-0812">Transmembrane</keyword>
<dbReference type="InterPro" id="IPR029045">
    <property type="entry name" value="ClpP/crotonase-like_dom_sf"/>
</dbReference>
<dbReference type="GO" id="GO:0004175">
    <property type="term" value="F:endopeptidase activity"/>
    <property type="evidence" value="ECO:0007669"/>
    <property type="project" value="TreeGrafter"/>
</dbReference>
<dbReference type="Gene3D" id="3.30.750.44">
    <property type="match status" value="1"/>
</dbReference>
<gene>
    <name evidence="8" type="ORF">A3B56_00445</name>
</gene>
<dbReference type="InterPro" id="IPR001478">
    <property type="entry name" value="PDZ"/>
</dbReference>
<dbReference type="InterPro" id="IPR036034">
    <property type="entry name" value="PDZ_sf"/>
</dbReference>
<reference evidence="8 9" key="1">
    <citation type="journal article" date="2016" name="Nat. Commun.">
        <title>Thousands of microbial genomes shed light on interconnected biogeochemical processes in an aquifer system.</title>
        <authorList>
            <person name="Anantharaman K."/>
            <person name="Brown C.T."/>
            <person name="Hug L.A."/>
            <person name="Sharon I."/>
            <person name="Castelle C.J."/>
            <person name="Probst A.J."/>
            <person name="Thomas B.C."/>
            <person name="Singh A."/>
            <person name="Wilkins M.J."/>
            <person name="Karaoz U."/>
            <person name="Brodie E.L."/>
            <person name="Williams K.H."/>
            <person name="Hubbard S.S."/>
            <person name="Banfield J.F."/>
        </authorList>
    </citation>
    <scope>NUCLEOTIDE SEQUENCE [LARGE SCALE GENOMIC DNA]</scope>
</reference>
<dbReference type="Pfam" id="PF03572">
    <property type="entry name" value="Peptidase_S41"/>
    <property type="match status" value="1"/>
</dbReference>
<dbReference type="Pfam" id="PF00595">
    <property type="entry name" value="PDZ"/>
    <property type="match status" value="1"/>
</dbReference>
<keyword evidence="6" id="KW-0472">Membrane</keyword>
<dbReference type="GO" id="GO:0030288">
    <property type="term" value="C:outer membrane-bounded periplasmic space"/>
    <property type="evidence" value="ECO:0007669"/>
    <property type="project" value="TreeGrafter"/>
</dbReference>
<dbReference type="Gene3D" id="3.90.226.10">
    <property type="entry name" value="2-enoyl-CoA Hydratase, Chain A, domain 1"/>
    <property type="match status" value="1"/>
</dbReference>
<dbReference type="SUPFAM" id="SSF52096">
    <property type="entry name" value="ClpP/crotonase"/>
    <property type="match status" value="1"/>
</dbReference>
<comment type="similarity">
    <text evidence="1 5">Belongs to the peptidase S41A family.</text>
</comment>
<accession>A0A1F7JDE3</accession>
<dbReference type="NCBIfam" id="TIGR00225">
    <property type="entry name" value="prc"/>
    <property type="match status" value="1"/>
</dbReference>
<dbReference type="FunFam" id="2.30.42.10:FF:000063">
    <property type="entry name" value="Peptidase, S41 family"/>
    <property type="match status" value="1"/>
</dbReference>
<feature type="transmembrane region" description="Helical" evidence="6">
    <location>
        <begin position="20"/>
        <end position="38"/>
    </location>
</feature>
<evidence type="ECO:0000256" key="3">
    <source>
        <dbReference type="ARBA" id="ARBA00022801"/>
    </source>
</evidence>
<proteinExistence type="inferred from homology"/>
<dbReference type="PANTHER" id="PTHR32060">
    <property type="entry name" value="TAIL-SPECIFIC PROTEASE"/>
    <property type="match status" value="1"/>
</dbReference>
<evidence type="ECO:0000313" key="9">
    <source>
        <dbReference type="Proteomes" id="UP000178486"/>
    </source>
</evidence>
<dbReference type="CDD" id="cd07560">
    <property type="entry name" value="Peptidase_S41_CPP"/>
    <property type="match status" value="1"/>
</dbReference>
<dbReference type="SUPFAM" id="SSF50156">
    <property type="entry name" value="PDZ domain-like"/>
    <property type="match status" value="1"/>
</dbReference>
<name>A0A1F7JDE3_9BACT</name>
<dbReference type="Gene3D" id="2.30.42.10">
    <property type="match status" value="1"/>
</dbReference>
<dbReference type="GO" id="GO:0008236">
    <property type="term" value="F:serine-type peptidase activity"/>
    <property type="evidence" value="ECO:0007669"/>
    <property type="project" value="UniProtKB-KW"/>
</dbReference>
<evidence type="ECO:0000256" key="1">
    <source>
        <dbReference type="ARBA" id="ARBA00009179"/>
    </source>
</evidence>
<keyword evidence="6" id="KW-1133">Transmembrane helix</keyword>
<organism evidence="8 9">
    <name type="scientific">Candidatus Roizmanbacteria bacterium RIFCSPLOWO2_01_FULL_45_11</name>
    <dbReference type="NCBI Taxonomy" id="1802070"/>
    <lineage>
        <taxon>Bacteria</taxon>
        <taxon>Candidatus Roizmaniibacteriota</taxon>
    </lineage>
</organism>
<sequence length="418" mass="45462">MEEKPSVLPEQSRSAGFRTFVLTLAFILLAGGIGYSLGKRDLDESAGQKNTLSPLVNVDTPKDAHVNFDLFWQVWKMLELSYIDKTKVNSQQMMWGAIKGMTQSLGDPYTVFLPPEENTATRQTLDGAFEGIGAQLGMKDDRIVVIAPLKGLPADKAGLLPGDVVVQVDGYDTAGWSVPEAVEKIRGQKGSSVKLAILHPEAKDLVDITIVRERIEVPVVEVTFRDDVAIVRLNQFVETMPHQWEQAMSTITSTSSPCGGSCDGVILDLRNNPGGFLQGSVYITSEFLTEGTVVIQEFTNGRQEVYAVDREGILTSVPLVVLVNEGSASASEIVAGSLQVHKRATLVGKTTFGKGTIQERKELADGAGLHITTAKWLLPDESWINEKGIKPDVEVADNPETETVDEQLEQAIKTLKAL</sequence>
<dbReference type="PANTHER" id="PTHR32060:SF30">
    <property type="entry name" value="CARBOXY-TERMINAL PROCESSING PROTEASE CTPA"/>
    <property type="match status" value="1"/>
</dbReference>
<evidence type="ECO:0000256" key="5">
    <source>
        <dbReference type="RuleBase" id="RU004404"/>
    </source>
</evidence>
<evidence type="ECO:0000313" key="8">
    <source>
        <dbReference type="EMBL" id="OGK53639.1"/>
    </source>
</evidence>
<evidence type="ECO:0000256" key="6">
    <source>
        <dbReference type="SAM" id="Phobius"/>
    </source>
</evidence>
<dbReference type="GO" id="GO:0006508">
    <property type="term" value="P:proteolysis"/>
    <property type="evidence" value="ECO:0007669"/>
    <property type="project" value="UniProtKB-KW"/>
</dbReference>
<keyword evidence="3 5" id="KW-0378">Hydrolase</keyword>
<evidence type="ECO:0000259" key="7">
    <source>
        <dbReference type="PROSITE" id="PS50106"/>
    </source>
</evidence>
<comment type="caution">
    <text evidence="8">The sequence shown here is derived from an EMBL/GenBank/DDBJ whole genome shotgun (WGS) entry which is preliminary data.</text>
</comment>
<dbReference type="CDD" id="cd06782">
    <property type="entry name" value="cpPDZ_CPP-like"/>
    <property type="match status" value="1"/>
</dbReference>
<dbReference type="InterPro" id="IPR004447">
    <property type="entry name" value="Peptidase_S41A"/>
</dbReference>
<dbReference type="Proteomes" id="UP000178486">
    <property type="component" value="Unassembled WGS sequence"/>
</dbReference>
<dbReference type="SMART" id="SM00245">
    <property type="entry name" value="TSPc"/>
    <property type="match status" value="1"/>
</dbReference>
<dbReference type="GO" id="GO:0007165">
    <property type="term" value="P:signal transduction"/>
    <property type="evidence" value="ECO:0007669"/>
    <property type="project" value="TreeGrafter"/>
</dbReference>
<keyword evidence="2 5" id="KW-0645">Protease</keyword>